<evidence type="ECO:0000313" key="2">
    <source>
        <dbReference type="Proteomes" id="UP000005435"/>
    </source>
</evidence>
<name>G8M0E4_ACECE</name>
<dbReference type="Pfam" id="PF08282">
    <property type="entry name" value="Hydrolase_3"/>
    <property type="match status" value="1"/>
</dbReference>
<dbReference type="NCBIfam" id="TIGR00099">
    <property type="entry name" value="Cof-subfamily"/>
    <property type="match status" value="1"/>
</dbReference>
<dbReference type="KEGG" id="ccl:Clocl_1338"/>
<dbReference type="EMBL" id="CP003065">
    <property type="protein sequence ID" value="AEV67989.1"/>
    <property type="molecule type" value="Genomic_DNA"/>
</dbReference>
<dbReference type="HOGENOM" id="CLU_044146_1_4_9"/>
<dbReference type="GO" id="GO:0016791">
    <property type="term" value="F:phosphatase activity"/>
    <property type="evidence" value="ECO:0007669"/>
    <property type="project" value="UniProtKB-ARBA"/>
</dbReference>
<protein>
    <submittedName>
        <fullName evidence="1">HAD-superfamily hydrolase, subfamily IIB</fullName>
    </submittedName>
</protein>
<dbReference type="Gene3D" id="3.30.1240.10">
    <property type="match status" value="1"/>
</dbReference>
<dbReference type="SFLD" id="SFLDS00003">
    <property type="entry name" value="Haloacid_Dehalogenase"/>
    <property type="match status" value="1"/>
</dbReference>
<dbReference type="InterPro" id="IPR036412">
    <property type="entry name" value="HAD-like_sf"/>
</dbReference>
<keyword evidence="1" id="KW-0378">Hydrolase</keyword>
<proteinExistence type="predicted"/>
<dbReference type="InterPro" id="IPR000150">
    <property type="entry name" value="Cof"/>
</dbReference>
<keyword evidence="2" id="KW-1185">Reference proteome</keyword>
<organism evidence="1 2">
    <name type="scientific">Acetivibrio clariflavus (strain DSM 19732 / NBRC 101661 / EBR45)</name>
    <name type="common">Clostridium clariflavum</name>
    <dbReference type="NCBI Taxonomy" id="720554"/>
    <lineage>
        <taxon>Bacteria</taxon>
        <taxon>Bacillati</taxon>
        <taxon>Bacillota</taxon>
        <taxon>Clostridia</taxon>
        <taxon>Eubacteriales</taxon>
        <taxon>Oscillospiraceae</taxon>
        <taxon>Acetivibrio</taxon>
    </lineage>
</organism>
<dbReference type="NCBIfam" id="TIGR01484">
    <property type="entry name" value="HAD-SF-IIB"/>
    <property type="match status" value="1"/>
</dbReference>
<dbReference type="PANTHER" id="PTHR10000:SF8">
    <property type="entry name" value="HAD SUPERFAMILY HYDROLASE-LIKE, TYPE 3"/>
    <property type="match status" value="1"/>
</dbReference>
<dbReference type="GO" id="GO:0005829">
    <property type="term" value="C:cytosol"/>
    <property type="evidence" value="ECO:0007669"/>
    <property type="project" value="TreeGrafter"/>
</dbReference>
<dbReference type="eggNOG" id="COG0561">
    <property type="taxonomic scope" value="Bacteria"/>
</dbReference>
<reference evidence="2" key="1">
    <citation type="submission" date="2011-12" db="EMBL/GenBank/DDBJ databases">
        <title>Complete sequence of Clostridium clariflavum DSM 19732.</title>
        <authorList>
            <consortium name="US DOE Joint Genome Institute"/>
            <person name="Lucas S."/>
            <person name="Han J."/>
            <person name="Lapidus A."/>
            <person name="Cheng J.-F."/>
            <person name="Goodwin L."/>
            <person name="Pitluck S."/>
            <person name="Peters L."/>
            <person name="Teshima H."/>
            <person name="Detter J.C."/>
            <person name="Han C."/>
            <person name="Tapia R."/>
            <person name="Land M."/>
            <person name="Hauser L."/>
            <person name="Kyrpides N."/>
            <person name="Ivanova N."/>
            <person name="Pagani I."/>
            <person name="Kitzmiller T."/>
            <person name="Lynd L."/>
            <person name="Izquierdo J."/>
            <person name="Woyke T."/>
        </authorList>
    </citation>
    <scope>NUCLEOTIDE SEQUENCE [LARGE SCALE GENOMIC DNA]</scope>
    <source>
        <strain evidence="2">DSM 19732 / NBRC 101661 / EBR45</strain>
    </source>
</reference>
<gene>
    <name evidence="1" type="ordered locus">Clocl_1338</name>
</gene>
<evidence type="ECO:0000313" key="1">
    <source>
        <dbReference type="EMBL" id="AEV67989.1"/>
    </source>
</evidence>
<reference evidence="1 2" key="2">
    <citation type="journal article" date="2012" name="Stand. Genomic Sci.">
        <title>Complete Genome Sequence of Clostridium clariflavum DSM 19732.</title>
        <authorList>
            <person name="Izquierdo J.A."/>
            <person name="Goodwin L."/>
            <person name="Davenport K.W."/>
            <person name="Teshima H."/>
            <person name="Bruce D."/>
            <person name="Detter C."/>
            <person name="Tapia R."/>
            <person name="Han S."/>
            <person name="Land M."/>
            <person name="Hauser L."/>
            <person name="Jeffries C.D."/>
            <person name="Han J."/>
            <person name="Pitluck S."/>
            <person name="Nolan M."/>
            <person name="Chen A."/>
            <person name="Huntemann M."/>
            <person name="Mavromatis K."/>
            <person name="Mikhailova N."/>
            <person name="Liolios K."/>
            <person name="Woyke T."/>
            <person name="Lynd L.R."/>
        </authorList>
    </citation>
    <scope>NUCLEOTIDE SEQUENCE [LARGE SCALE GENOMIC DNA]</scope>
    <source>
        <strain evidence="2">DSM 19732 / NBRC 101661 / EBR45</strain>
    </source>
</reference>
<dbReference type="AlphaFoldDB" id="G8M0E4"/>
<dbReference type="GO" id="GO:0000287">
    <property type="term" value="F:magnesium ion binding"/>
    <property type="evidence" value="ECO:0007669"/>
    <property type="project" value="TreeGrafter"/>
</dbReference>
<sequence>MKNKVLYISDLDGTLLMSNRELSNYSKETLNKLMDKGVNFSVATARSLATAVKIIEDLNIKVPVVLMNGVVIYDIAERKYVKLETIPTEAVKEIIDITKKHNITGFMYAICNNEQITYYEDLCTKYLKNFHDERVLKYGKPFEKVSSFHDKACDNNIIYFSFMDLHEKLYLMFEELKKNPEIEVVLYKDVYNENVWFLEIHSKYASKYNSVKFLREQLGYDKVIGFGDNLNDLPLLRACDEFYAVANAVDELKEKANGVIDDNNSDGVAKYIFKREWNW</sequence>
<dbReference type="OrthoDB" id="9810101at2"/>
<dbReference type="Gene3D" id="3.40.50.1000">
    <property type="entry name" value="HAD superfamily/HAD-like"/>
    <property type="match status" value="1"/>
</dbReference>
<accession>G8M0E4</accession>
<dbReference type="RefSeq" id="WP_014254603.1">
    <property type="nucleotide sequence ID" value="NC_016627.1"/>
</dbReference>
<dbReference type="PANTHER" id="PTHR10000">
    <property type="entry name" value="PHOSPHOSERINE PHOSPHATASE"/>
    <property type="match status" value="1"/>
</dbReference>
<dbReference type="Proteomes" id="UP000005435">
    <property type="component" value="Chromosome"/>
</dbReference>
<dbReference type="InterPro" id="IPR006379">
    <property type="entry name" value="HAD-SF_hydro_IIB"/>
</dbReference>
<dbReference type="SUPFAM" id="SSF56784">
    <property type="entry name" value="HAD-like"/>
    <property type="match status" value="1"/>
</dbReference>
<dbReference type="SFLD" id="SFLDG01140">
    <property type="entry name" value="C2.B:_Phosphomannomutase_and_P"/>
    <property type="match status" value="1"/>
</dbReference>
<dbReference type="InterPro" id="IPR023214">
    <property type="entry name" value="HAD_sf"/>
</dbReference>
<dbReference type="STRING" id="720554.Clocl_1338"/>